<evidence type="ECO:0000313" key="1">
    <source>
        <dbReference type="EMBL" id="TWI59999.1"/>
    </source>
</evidence>
<sequence length="132" mass="15089">MQVGSKEWMEQFQETVNADQELNVIGKYCSIDFLLQIGSKEYVVELQQGKLTNFSEKGPLDGYSFAIRGTLDAWTKFTQPTPPPMYHELFAAFFQGNMHIEGDIQVLMANLRYITRFLDVTREVNNTLVKGA</sequence>
<name>A0A562QTC9_9BACI</name>
<dbReference type="OrthoDB" id="2853714at2"/>
<reference evidence="1 2" key="1">
    <citation type="journal article" date="2015" name="Stand. Genomic Sci.">
        <title>Genomic Encyclopedia of Bacterial and Archaeal Type Strains, Phase III: the genomes of soil and plant-associated and newly described type strains.</title>
        <authorList>
            <person name="Whitman W.B."/>
            <person name="Woyke T."/>
            <person name="Klenk H.P."/>
            <person name="Zhou Y."/>
            <person name="Lilburn T.G."/>
            <person name="Beck B.J."/>
            <person name="De Vos P."/>
            <person name="Vandamme P."/>
            <person name="Eisen J.A."/>
            <person name="Garrity G."/>
            <person name="Hugenholtz P."/>
            <person name="Kyrpides N.C."/>
        </authorList>
    </citation>
    <scope>NUCLEOTIDE SEQUENCE [LARGE SCALE GENOMIC DNA]</scope>
    <source>
        <strain evidence="1 2">CGMCC 1.10116</strain>
    </source>
</reference>
<evidence type="ECO:0000313" key="2">
    <source>
        <dbReference type="Proteomes" id="UP000315711"/>
    </source>
</evidence>
<keyword evidence="2" id="KW-1185">Reference proteome</keyword>
<dbReference type="Gene3D" id="3.30.1050.10">
    <property type="entry name" value="SCP2 sterol-binding domain"/>
    <property type="match status" value="1"/>
</dbReference>
<organism evidence="1 2">
    <name type="scientific">Halalkalibacter nanhaiisediminis</name>
    <dbReference type="NCBI Taxonomy" id="688079"/>
    <lineage>
        <taxon>Bacteria</taxon>
        <taxon>Bacillati</taxon>
        <taxon>Bacillota</taxon>
        <taxon>Bacilli</taxon>
        <taxon>Bacillales</taxon>
        <taxon>Bacillaceae</taxon>
        <taxon>Halalkalibacter</taxon>
    </lineage>
</organism>
<proteinExistence type="predicted"/>
<dbReference type="RefSeq" id="WP_144448814.1">
    <property type="nucleotide sequence ID" value="NZ_VLKZ01000001.1"/>
</dbReference>
<dbReference type="InterPro" id="IPR036527">
    <property type="entry name" value="SCP2_sterol-bd_dom_sf"/>
</dbReference>
<accession>A0A562QTC9</accession>
<dbReference type="EMBL" id="VLKZ01000001">
    <property type="protein sequence ID" value="TWI59999.1"/>
    <property type="molecule type" value="Genomic_DNA"/>
</dbReference>
<dbReference type="Proteomes" id="UP000315711">
    <property type="component" value="Unassembled WGS sequence"/>
</dbReference>
<comment type="caution">
    <text evidence="1">The sequence shown here is derived from an EMBL/GenBank/DDBJ whole genome shotgun (WGS) entry which is preliminary data.</text>
</comment>
<dbReference type="AlphaFoldDB" id="A0A562QTC9"/>
<protein>
    <submittedName>
        <fullName evidence="1">Uncharacterized protein</fullName>
    </submittedName>
</protein>
<gene>
    <name evidence="1" type="ORF">IQ10_00422</name>
</gene>
<dbReference type="SUPFAM" id="SSF55718">
    <property type="entry name" value="SCP-like"/>
    <property type="match status" value="1"/>
</dbReference>